<dbReference type="RefSeq" id="WP_174191909.1">
    <property type="nucleotide sequence ID" value="NZ_JABULH010000001.1"/>
</dbReference>
<organism evidence="1 2">
    <name type="scientific">Sphingomonas hominis</name>
    <dbReference type="NCBI Taxonomy" id="2741495"/>
    <lineage>
        <taxon>Bacteria</taxon>
        <taxon>Pseudomonadati</taxon>
        <taxon>Pseudomonadota</taxon>
        <taxon>Alphaproteobacteria</taxon>
        <taxon>Sphingomonadales</taxon>
        <taxon>Sphingomonadaceae</taxon>
        <taxon>Sphingomonas</taxon>
    </lineage>
</organism>
<sequence>MREPLTNRNAADPDAAAALALSALAWVLSDDDRAGRLLTLTGLAPGDLRERLGEPAVLAAVLTYLESYEPDLIACAHELDVRPETLVAARATLEHP</sequence>
<dbReference type="Pfam" id="PF12096">
    <property type="entry name" value="DUF3572"/>
    <property type="match status" value="1"/>
</dbReference>
<comment type="caution">
    <text evidence="1">The sequence shown here is derived from an EMBL/GenBank/DDBJ whole genome shotgun (WGS) entry which is preliminary data.</text>
</comment>
<proteinExistence type="predicted"/>
<evidence type="ECO:0000313" key="2">
    <source>
        <dbReference type="Proteomes" id="UP000621447"/>
    </source>
</evidence>
<keyword evidence="2" id="KW-1185">Reference proteome</keyword>
<gene>
    <name evidence="1" type="ORF">HRV97_01360</name>
</gene>
<accession>A0ABX2JL18</accession>
<name>A0ABX2JL18_9SPHN</name>
<evidence type="ECO:0000313" key="1">
    <source>
        <dbReference type="EMBL" id="NTS63807.1"/>
    </source>
</evidence>
<dbReference type="EMBL" id="JABULH010000001">
    <property type="protein sequence ID" value="NTS63807.1"/>
    <property type="molecule type" value="Genomic_DNA"/>
</dbReference>
<protein>
    <submittedName>
        <fullName evidence="1">DUF3572 domain-containing protein</fullName>
    </submittedName>
</protein>
<dbReference type="Proteomes" id="UP000621447">
    <property type="component" value="Unassembled WGS sequence"/>
</dbReference>
<reference evidence="1 2" key="1">
    <citation type="submission" date="2020-06" db="EMBL/GenBank/DDBJ databases">
        <title>Sphingomonas hominis sp. nov., a member of the Sphingomonas, isolated from the hair of a 22-year-old girl.</title>
        <authorList>
            <person name="Zhang D.-F."/>
            <person name="Cui X.-W."/>
        </authorList>
    </citation>
    <scope>NUCLEOTIDE SEQUENCE [LARGE SCALE GENOMIC DNA]</scope>
    <source>
        <strain evidence="1 2">HHU CXW</strain>
    </source>
</reference>
<dbReference type="InterPro" id="IPR021955">
    <property type="entry name" value="DUF3572"/>
</dbReference>